<keyword evidence="2" id="KW-0472">Membrane</keyword>
<gene>
    <name evidence="5" type="ORF">HALOF300_05132</name>
</gene>
<evidence type="ECO:0000256" key="2">
    <source>
        <dbReference type="SAM" id="Phobius"/>
    </source>
</evidence>
<feature type="domain" description="VWFA" evidence="4">
    <location>
        <begin position="58"/>
        <end position="283"/>
    </location>
</feature>
<feature type="compositionally biased region" description="Pro residues" evidence="1">
    <location>
        <begin position="879"/>
        <end position="921"/>
    </location>
</feature>
<evidence type="ECO:0000256" key="1">
    <source>
        <dbReference type="SAM" id="MobiDB-lite"/>
    </source>
</evidence>
<proteinExistence type="predicted"/>
<feature type="signal peptide" evidence="3">
    <location>
        <begin position="1"/>
        <end position="30"/>
    </location>
</feature>
<feature type="region of interest" description="Disordered" evidence="1">
    <location>
        <begin position="834"/>
        <end position="921"/>
    </location>
</feature>
<dbReference type="PANTHER" id="PTHR12460">
    <property type="entry name" value="CYCLIN-DEPENDENT KINASE INHIBITOR-RELATED PROTEIN"/>
    <property type="match status" value="1"/>
</dbReference>
<reference evidence="5 6" key="1">
    <citation type="submission" date="2019-11" db="EMBL/GenBank/DDBJ databases">
        <authorList>
            <person name="Criscuolo A."/>
        </authorList>
    </citation>
    <scope>NUCLEOTIDE SEQUENCE [LARGE SCALE GENOMIC DNA]</scope>
    <source>
        <strain evidence="5">CIP111667</strain>
    </source>
</reference>
<accession>A0A7M4DSI4</accession>
<dbReference type="PROSITE" id="PS50234">
    <property type="entry name" value="VWFA"/>
    <property type="match status" value="1"/>
</dbReference>
<evidence type="ECO:0000313" key="6">
    <source>
        <dbReference type="Proteomes" id="UP000419743"/>
    </source>
</evidence>
<comment type="caution">
    <text evidence="5">The sequence shown here is derived from an EMBL/GenBank/DDBJ whole genome shotgun (WGS) entry which is preliminary data.</text>
</comment>
<name>A0A7M4DSI4_9MICO</name>
<keyword evidence="3" id="KW-0732">Signal</keyword>
<protein>
    <recommendedName>
        <fullName evidence="4">VWFA domain-containing protein</fullName>
    </recommendedName>
</protein>
<dbReference type="SUPFAM" id="SSF53300">
    <property type="entry name" value="vWA-like"/>
    <property type="match status" value="1"/>
</dbReference>
<dbReference type="EMBL" id="CACRYJ010000070">
    <property type="protein sequence ID" value="VZO40428.1"/>
    <property type="molecule type" value="Genomic_DNA"/>
</dbReference>
<keyword evidence="2" id="KW-0812">Transmembrane</keyword>
<dbReference type="Gene3D" id="3.40.50.410">
    <property type="entry name" value="von Willebrand factor, type A domain"/>
    <property type="match status" value="1"/>
</dbReference>
<dbReference type="Proteomes" id="UP000419743">
    <property type="component" value="Unassembled WGS sequence"/>
</dbReference>
<feature type="compositionally biased region" description="Gly residues" evidence="1">
    <location>
        <begin position="853"/>
        <end position="865"/>
    </location>
</feature>
<dbReference type="InterPro" id="IPR036465">
    <property type="entry name" value="vWFA_dom_sf"/>
</dbReference>
<keyword evidence="2" id="KW-1133">Transmembrane helix</keyword>
<feature type="transmembrane region" description="Helical" evidence="2">
    <location>
        <begin position="630"/>
        <end position="649"/>
    </location>
</feature>
<feature type="chain" id="PRO_5029582540" description="VWFA domain-containing protein" evidence="3">
    <location>
        <begin position="31"/>
        <end position="921"/>
    </location>
</feature>
<keyword evidence="6" id="KW-1185">Reference proteome</keyword>
<evidence type="ECO:0000256" key="3">
    <source>
        <dbReference type="SAM" id="SignalP"/>
    </source>
</evidence>
<dbReference type="AlphaFoldDB" id="A0A7M4DSI4"/>
<evidence type="ECO:0000313" key="5">
    <source>
        <dbReference type="EMBL" id="VZO40428.1"/>
    </source>
</evidence>
<evidence type="ECO:0000259" key="4">
    <source>
        <dbReference type="PROSITE" id="PS50234"/>
    </source>
</evidence>
<feature type="compositionally biased region" description="Gly residues" evidence="1">
    <location>
        <begin position="834"/>
        <end position="846"/>
    </location>
</feature>
<dbReference type="InterPro" id="IPR002035">
    <property type="entry name" value="VWF_A"/>
</dbReference>
<sequence length="921" mass="93384">MRRGRRAGIVTVLTVLAVALGLAAGTAAHADAAGDLSATGSESFSDIAACTAQAGTLLVSIVVDESQSLQWTDPEDQRVGAVLTALDSLERLGGDTELAVEANLAVFGSEYTELVGWGSLEPGGAHVAQLRTAAQDQLPERDGANLTDYREALSGAQSSLAARSAEVGGATCKMMLWLTDGRLDVDGRGDRPATDAAREQICAPGGIIDGVRADGVAVVAMGLMTAQGQGAVDQIDRDRFQALAEGSAGSEVCGTNPVPANVTNGAFMTADDASLLNRLFAQMGALLEGGTPAQSQECPGPDCVDGRLPVPVDPGVGGFRLVVESAAGAPALQLAAPDGTVVTLDAPVTEAPGATVSLLKGGTLSTVDVAITDAAAGVGTWTLVTDPSTVTVVDLYYFWGVTLTVEAPEGIVIGEPSDVRISARDAAGQAVAPDVYGSVDLQASVDGVATTFSQVADGWAAEVTVPADAAVSSLVVAARATAQTTPNAIALGPVAVERALDTAYPPSFPTLSPARLDLGRLDGATSAEAVLTLTGADRGPTQVCFGNGTVTVPERAGSASLVAGEECIDLEAGATLDVPVTLTTADQADGRVDGLLPVELRGVDPGDPITLEVPVTATMVRPVDAATRNWLVAVLVLAALLFAYTALVVTRRIAGRFDLSPFARYVAAPITLTARGPERRDGATRILGPEEFRGLGASGRPTGFTAGTARHWVHRPRNPFAEAQALVAGTGAEVPITQRPTGHRDPTVRFTDFPGSTGFVILTDRPEPGAPVDTIRGTLVMVIDPGKTASVAQILPDRLAELGRVTWSKEIERAHKAWSALSALAPNAPAGLGAVGGPPGAPGVPGGSPPAGSGAGPGADPGSVGGPPPPRRGTATQPSGPPPPRRDGPPPSRTGHPPSPTPAPPPGRTDGGMPPPPPPRR</sequence>
<organism evidence="5 6">
    <name type="scientific">Occultella aeris</name>
    <dbReference type="NCBI Taxonomy" id="2761496"/>
    <lineage>
        <taxon>Bacteria</taxon>
        <taxon>Bacillati</taxon>
        <taxon>Actinomycetota</taxon>
        <taxon>Actinomycetes</taxon>
        <taxon>Micrococcales</taxon>
        <taxon>Ruaniaceae</taxon>
        <taxon>Occultella</taxon>
    </lineage>
</organism>